<dbReference type="Pfam" id="PF11139">
    <property type="entry name" value="SfLAP"/>
    <property type="match status" value="1"/>
</dbReference>
<dbReference type="EMBL" id="BAABGN010000007">
    <property type="protein sequence ID" value="GAA4422640.1"/>
    <property type="molecule type" value="Genomic_DNA"/>
</dbReference>
<reference evidence="3" key="1">
    <citation type="journal article" date="2019" name="Int. J. Syst. Evol. Microbiol.">
        <title>The Global Catalogue of Microorganisms (GCM) 10K type strain sequencing project: providing services to taxonomists for standard genome sequencing and annotation.</title>
        <authorList>
            <consortium name="The Broad Institute Genomics Platform"/>
            <consortium name="The Broad Institute Genome Sequencing Center for Infectious Disease"/>
            <person name="Wu L."/>
            <person name="Ma J."/>
        </authorList>
    </citation>
    <scope>NUCLEOTIDE SEQUENCE [LARGE SCALE GENOMIC DNA]</scope>
    <source>
        <strain evidence="3">JCM 17810</strain>
    </source>
</reference>
<keyword evidence="1" id="KW-0812">Transmembrane</keyword>
<feature type="transmembrane region" description="Helical" evidence="1">
    <location>
        <begin position="170"/>
        <end position="191"/>
    </location>
</feature>
<comment type="caution">
    <text evidence="2">The sequence shown here is derived from an EMBL/GenBank/DDBJ whole genome shotgun (WGS) entry which is preliminary data.</text>
</comment>
<keyword evidence="1" id="KW-1133">Transmembrane helix</keyword>
<feature type="transmembrane region" description="Helical" evidence="1">
    <location>
        <begin position="6"/>
        <end position="29"/>
    </location>
</feature>
<dbReference type="Proteomes" id="UP001500622">
    <property type="component" value="Unassembled WGS sequence"/>
</dbReference>
<evidence type="ECO:0000313" key="2">
    <source>
        <dbReference type="EMBL" id="GAA4422640.1"/>
    </source>
</evidence>
<keyword evidence="1" id="KW-0472">Membrane</keyword>
<feature type="transmembrane region" description="Helical" evidence="1">
    <location>
        <begin position="131"/>
        <end position="150"/>
    </location>
</feature>
<organism evidence="2 3">
    <name type="scientific">Georgenia halophila</name>
    <dbReference type="NCBI Taxonomy" id="620889"/>
    <lineage>
        <taxon>Bacteria</taxon>
        <taxon>Bacillati</taxon>
        <taxon>Actinomycetota</taxon>
        <taxon>Actinomycetes</taxon>
        <taxon>Micrococcales</taxon>
        <taxon>Bogoriellaceae</taxon>
        <taxon>Georgenia</taxon>
    </lineage>
</organism>
<accession>A0ABP8L5P4</accession>
<dbReference type="InterPro" id="IPR021315">
    <property type="entry name" value="Gap/Sap"/>
</dbReference>
<evidence type="ECO:0000313" key="3">
    <source>
        <dbReference type="Proteomes" id="UP001500622"/>
    </source>
</evidence>
<dbReference type="RefSeq" id="WP_345215854.1">
    <property type="nucleotide sequence ID" value="NZ_BAABGN010000007.1"/>
</dbReference>
<evidence type="ECO:0000256" key="1">
    <source>
        <dbReference type="SAM" id="Phobius"/>
    </source>
</evidence>
<sequence length="241" mass="25706">MDLSTVGLLGLLALADSTSFGTLLIPIWLLLVSGRPRPGRLLVYLGTVAGFYFVVGLLLSVGAGLFLTDIQAWTETDAGAAVLVVTGAALIVAAFLIDRRRKVGRNKEGGGRLLRWRDRVMSAESGSARPLMALALTATAAEVASMLPYLVAIGVMTDADLPPAAHLGVLAAYCLVMIVPALMLLALRLVAHRVVQPLLVRINDWLTRSAGDWMPWIVGILGFLLLSEGADQLPGVHFRIF</sequence>
<feature type="transmembrane region" description="Helical" evidence="1">
    <location>
        <begin position="78"/>
        <end position="97"/>
    </location>
</feature>
<gene>
    <name evidence="2" type="ORF">GCM10023169_17330</name>
</gene>
<name>A0ABP8L5P4_9MICO</name>
<feature type="transmembrane region" description="Helical" evidence="1">
    <location>
        <begin position="41"/>
        <end position="66"/>
    </location>
</feature>
<keyword evidence="3" id="KW-1185">Reference proteome</keyword>
<protein>
    <submittedName>
        <fullName evidence="2">GAP family protein</fullName>
    </submittedName>
</protein>
<proteinExistence type="predicted"/>